<dbReference type="Proteomes" id="UP000008311">
    <property type="component" value="Unassembled WGS sequence"/>
</dbReference>
<organism evidence="4">
    <name type="scientific">Ricinus communis</name>
    <name type="common">Castor bean</name>
    <dbReference type="NCBI Taxonomy" id="3988"/>
    <lineage>
        <taxon>Eukaryota</taxon>
        <taxon>Viridiplantae</taxon>
        <taxon>Streptophyta</taxon>
        <taxon>Embryophyta</taxon>
        <taxon>Tracheophyta</taxon>
        <taxon>Spermatophyta</taxon>
        <taxon>Magnoliopsida</taxon>
        <taxon>eudicotyledons</taxon>
        <taxon>Gunneridae</taxon>
        <taxon>Pentapetalae</taxon>
        <taxon>rosids</taxon>
        <taxon>fabids</taxon>
        <taxon>Malpighiales</taxon>
        <taxon>Euphorbiaceae</taxon>
        <taxon>Acalyphoideae</taxon>
        <taxon>Acalypheae</taxon>
        <taxon>Ricinus</taxon>
    </lineage>
</organism>
<dbReference type="EMBL" id="EQ973777">
    <property type="protein sequence ID" value="EEF50081.1"/>
    <property type="molecule type" value="Genomic_DNA"/>
</dbReference>
<proteinExistence type="predicted"/>
<reference evidence="3" key="1">
    <citation type="submission" date="2008-10" db="EMBL/GenBank/DDBJ databases">
        <authorList>
            <person name="Chan A."/>
            <person name="Puiu D."/>
            <person name="Melake A."/>
            <person name="Orvis J."/>
            <person name="Zhao Q."/>
            <person name="Wortman J."/>
            <person name="Utterback T."/>
            <person name="Rosovitz M.J."/>
            <person name="Inman J.M."/>
            <person name="Amedeo P."/>
            <person name="Schobel S."/>
            <person name="Galinsky K."/>
            <person name="Fraser C."/>
            <person name="Ravel J."/>
            <person name="Rabinowicz P."/>
        </authorList>
    </citation>
    <scope>NUCLEOTIDE SEQUENCE [LARGE SCALE GENOMIC DNA]</scope>
</reference>
<dbReference type="EMBL" id="EQ993751">
    <property type="protein sequence ID" value="EEF22456.1"/>
    <property type="molecule type" value="Genomic_DNA"/>
</dbReference>
<accession>B9RFW0</accession>
<gene>
    <name evidence="3" type="ORF">RCOM_1437570</name>
    <name evidence="1" type="ORF">RCOM_2049990</name>
    <name evidence="2" type="ORF">RCOM_2114720</name>
</gene>
<name>B9RFW0_RICCO</name>
<dbReference type="SUPFAM" id="SSF56219">
    <property type="entry name" value="DNase I-like"/>
    <property type="match status" value="1"/>
</dbReference>
<sequence length="117" mass="13347">MIIISWNCRGLGNAPAIRSLVHWAKIELLRVKFALQGAFSVDRMGRGEVGVGSVARWCFTGYYGYPERKRRRATWTFICHLQSISTLLWCLMGDFNELLNVEDKRGVSLPLSWLLNG</sequence>
<evidence type="ECO:0000313" key="3">
    <source>
        <dbReference type="EMBL" id="EEF50081.1"/>
    </source>
</evidence>
<dbReference type="InParanoid" id="B9RFW0"/>
<protein>
    <recommendedName>
        <fullName evidence="5">Endonuclease/exonuclease/phosphatase domain-containing protein</fullName>
    </recommendedName>
</protein>
<evidence type="ECO:0000313" key="4">
    <source>
        <dbReference type="Proteomes" id="UP000008311"/>
    </source>
</evidence>
<evidence type="ECO:0000313" key="2">
    <source>
        <dbReference type="EMBL" id="EEF22752.1"/>
    </source>
</evidence>
<evidence type="ECO:0008006" key="5">
    <source>
        <dbReference type="Google" id="ProtNLM"/>
    </source>
</evidence>
<keyword evidence="4" id="KW-1185">Reference proteome</keyword>
<dbReference type="AlphaFoldDB" id="B9RFW0"/>
<reference evidence="4" key="2">
    <citation type="journal article" date="2010" name="Nat. Biotechnol.">
        <title>Draft genome sequence of the oilseed species Ricinus communis.</title>
        <authorList>
            <person name="Chan A.P."/>
            <person name="Crabtree J."/>
            <person name="Zhao Q."/>
            <person name="Lorenzi H."/>
            <person name="Orvis J."/>
            <person name="Puiu D."/>
            <person name="Melake-Berhan A."/>
            <person name="Jones K.M."/>
            <person name="Redman J."/>
            <person name="Chen G."/>
            <person name="Cahoon E.B."/>
            <person name="Gedil M."/>
            <person name="Stanke M."/>
            <person name="Haas B.J."/>
            <person name="Wortman J.R."/>
            <person name="Fraser-Liggett C.M."/>
            <person name="Ravel J."/>
            <person name="Rabinowicz P.D."/>
        </authorList>
    </citation>
    <scope>NUCLEOTIDE SEQUENCE [LARGE SCALE GENOMIC DNA]</scope>
    <source>
        <strain evidence="4">cv. Hale</strain>
    </source>
</reference>
<dbReference type="InterPro" id="IPR036691">
    <property type="entry name" value="Endo/exonu/phosph_ase_sf"/>
</dbReference>
<dbReference type="EMBL" id="EQ990861">
    <property type="protein sequence ID" value="EEF22752.1"/>
    <property type="molecule type" value="Genomic_DNA"/>
</dbReference>
<evidence type="ECO:0000313" key="1">
    <source>
        <dbReference type="EMBL" id="EEF22456.1"/>
    </source>
</evidence>